<evidence type="ECO:0000313" key="6">
    <source>
        <dbReference type="Proteomes" id="UP001620645"/>
    </source>
</evidence>
<dbReference type="EMBL" id="JBICCN010000083">
    <property type="protein sequence ID" value="KAL3095448.1"/>
    <property type="molecule type" value="Genomic_DNA"/>
</dbReference>
<name>A0ABD2JXX5_HETSC</name>
<sequence length="478" mass="56090">MFPFRPIRKVPWYRRKVPDRISLVAEETISPADEKLVGWRLHDYYEIQELVNILPTIKEKIDFVNPYERPWKQSELRWHRPWMAPLSKPRSAWVIPPTPAYFDVLDFSKYITKTRLATDEEAEREFDAYYKGINLPTTKFEERVAESLALHLEREEVSKRENHPEKEREENRAKFLRSLIDDAHLILAHGNPKIIDHRISHSDRCESFWIRAGFLPLYESLPVWEMEKVPSIRKVKFTGDDRRRLGELSFTMRDKHTMQVRTKSPMKRLFDWDEPDKLEAPVFPPSFNVADELIMSPMVYNLLADTEPLWQCPGYEYDSGETHKYGRLALKDIFPLITRLDTHWRCDTENERKEVLRECLAATAVVSLFNWLNGQAHCLGHTQYTEIVAPLSSQLILSDGLQLFYFALGQLNTLAINIDVEGFNNQRSNFCCVNGPFKLYDEFDPKTKTFRHIDTSDGLSKDGLNPFVLHRILQMCVV</sequence>
<comment type="caution">
    <text evidence="5">The sequence shown here is derived from an EMBL/GenBank/DDBJ whole genome shotgun (WGS) entry which is preliminary data.</text>
</comment>
<dbReference type="InterPro" id="IPR039982">
    <property type="entry name" value="Ribosomal_mL65"/>
</dbReference>
<evidence type="ECO:0000256" key="1">
    <source>
        <dbReference type="ARBA" id="ARBA00004173"/>
    </source>
</evidence>
<reference evidence="5 6" key="1">
    <citation type="submission" date="2024-10" db="EMBL/GenBank/DDBJ databases">
        <authorList>
            <person name="Kim D."/>
        </authorList>
    </citation>
    <scope>NUCLEOTIDE SEQUENCE [LARGE SCALE GENOMIC DNA]</scope>
    <source>
        <strain evidence="5">Taebaek</strain>
    </source>
</reference>
<protein>
    <recommendedName>
        <fullName evidence="7">Ribosomal protein S30</fullName>
    </recommendedName>
</protein>
<keyword evidence="6" id="KW-1185">Reference proteome</keyword>
<dbReference type="Proteomes" id="UP001620645">
    <property type="component" value="Unassembled WGS sequence"/>
</dbReference>
<dbReference type="InterPro" id="IPR010793">
    <property type="entry name" value="Ribosomal_mL37/mL65"/>
</dbReference>
<dbReference type="PANTHER" id="PTHR13014:SF3">
    <property type="entry name" value="LARGE RIBOSOMAL SUBUNIT PROTEIN ML65"/>
    <property type="match status" value="1"/>
</dbReference>
<dbReference type="Pfam" id="PF07147">
    <property type="entry name" value="PDCD9"/>
    <property type="match status" value="1"/>
</dbReference>
<dbReference type="GO" id="GO:0005840">
    <property type="term" value="C:ribosome"/>
    <property type="evidence" value="ECO:0007669"/>
    <property type="project" value="UniProtKB-KW"/>
</dbReference>
<dbReference type="AlphaFoldDB" id="A0ABD2JXX5"/>
<evidence type="ECO:0008006" key="7">
    <source>
        <dbReference type="Google" id="ProtNLM"/>
    </source>
</evidence>
<evidence type="ECO:0000256" key="4">
    <source>
        <dbReference type="ARBA" id="ARBA00023274"/>
    </source>
</evidence>
<comment type="subcellular location">
    <subcellularLocation>
        <location evidence="1">Mitochondrion</location>
    </subcellularLocation>
</comment>
<keyword evidence="4" id="KW-0687">Ribonucleoprotein</keyword>
<gene>
    <name evidence="5" type="ORF">niasHS_007547</name>
</gene>
<evidence type="ECO:0000256" key="3">
    <source>
        <dbReference type="ARBA" id="ARBA00023128"/>
    </source>
</evidence>
<dbReference type="GO" id="GO:1990904">
    <property type="term" value="C:ribonucleoprotein complex"/>
    <property type="evidence" value="ECO:0007669"/>
    <property type="project" value="UniProtKB-KW"/>
</dbReference>
<proteinExistence type="predicted"/>
<dbReference type="GO" id="GO:0005739">
    <property type="term" value="C:mitochondrion"/>
    <property type="evidence" value="ECO:0007669"/>
    <property type="project" value="UniProtKB-SubCell"/>
</dbReference>
<evidence type="ECO:0000313" key="5">
    <source>
        <dbReference type="EMBL" id="KAL3095448.1"/>
    </source>
</evidence>
<evidence type="ECO:0000256" key="2">
    <source>
        <dbReference type="ARBA" id="ARBA00022980"/>
    </source>
</evidence>
<dbReference type="PANTHER" id="PTHR13014">
    <property type="entry name" value="MITOCHONDRIAL 28S RIBOSOMAL PROTEIN S30/P52 PRO-APOTOTIC PROTEIN"/>
    <property type="match status" value="1"/>
</dbReference>
<accession>A0ABD2JXX5</accession>
<keyword evidence="2" id="KW-0689">Ribosomal protein</keyword>
<organism evidence="5 6">
    <name type="scientific">Heterodera schachtii</name>
    <name type="common">Sugarbeet cyst nematode worm</name>
    <name type="synonym">Tylenchus schachtii</name>
    <dbReference type="NCBI Taxonomy" id="97005"/>
    <lineage>
        <taxon>Eukaryota</taxon>
        <taxon>Metazoa</taxon>
        <taxon>Ecdysozoa</taxon>
        <taxon>Nematoda</taxon>
        <taxon>Chromadorea</taxon>
        <taxon>Rhabditida</taxon>
        <taxon>Tylenchina</taxon>
        <taxon>Tylenchomorpha</taxon>
        <taxon>Tylenchoidea</taxon>
        <taxon>Heteroderidae</taxon>
        <taxon>Heteroderinae</taxon>
        <taxon>Heterodera</taxon>
    </lineage>
</organism>
<keyword evidence="3" id="KW-0496">Mitochondrion</keyword>